<dbReference type="EMBL" id="WJXA01000004">
    <property type="protein sequence ID" value="KAF7145620.1"/>
    <property type="molecule type" value="Genomic_DNA"/>
</dbReference>
<keyword evidence="2" id="KW-0689">Ribosomal protein</keyword>
<evidence type="ECO:0000313" key="5">
    <source>
        <dbReference type="Proteomes" id="UP000626092"/>
    </source>
</evidence>
<dbReference type="PANTHER" id="PTHR10871:SF28">
    <property type="entry name" value="SMALL RIBOSOMAL SUBUNIT PROTEIN US13M"/>
    <property type="match status" value="1"/>
</dbReference>
<dbReference type="GO" id="GO:0003735">
    <property type="term" value="F:structural constituent of ribosome"/>
    <property type="evidence" value="ECO:0007669"/>
    <property type="project" value="InterPro"/>
</dbReference>
<dbReference type="GO" id="GO:0006412">
    <property type="term" value="P:translation"/>
    <property type="evidence" value="ECO:0007669"/>
    <property type="project" value="InterPro"/>
</dbReference>
<gene>
    <name evidence="4" type="ORF">RHSIM_Rhsim04G0112300</name>
</gene>
<protein>
    <recommendedName>
        <fullName evidence="6">Ribosomal protein S13</fullName>
    </recommendedName>
</protein>
<dbReference type="InterPro" id="IPR001892">
    <property type="entry name" value="Ribosomal_uS13"/>
</dbReference>
<accession>A0A834H112</accession>
<dbReference type="GO" id="GO:0015935">
    <property type="term" value="C:small ribosomal subunit"/>
    <property type="evidence" value="ECO:0007669"/>
    <property type="project" value="TreeGrafter"/>
</dbReference>
<dbReference type="FunFam" id="1.10.8.50:FF:000001">
    <property type="entry name" value="30S ribosomal protein S13"/>
    <property type="match status" value="1"/>
</dbReference>
<evidence type="ECO:0000256" key="1">
    <source>
        <dbReference type="ARBA" id="ARBA00008080"/>
    </source>
</evidence>
<dbReference type="GO" id="GO:0005739">
    <property type="term" value="C:mitochondrion"/>
    <property type="evidence" value="ECO:0007669"/>
    <property type="project" value="TreeGrafter"/>
</dbReference>
<dbReference type="PROSITE" id="PS00646">
    <property type="entry name" value="RIBOSOMAL_S13_1"/>
    <property type="match status" value="1"/>
</dbReference>
<dbReference type="PROSITE" id="PS50159">
    <property type="entry name" value="RIBOSOMAL_S13_2"/>
    <property type="match status" value="1"/>
</dbReference>
<evidence type="ECO:0000313" key="4">
    <source>
        <dbReference type="EMBL" id="KAF7145620.1"/>
    </source>
</evidence>
<dbReference type="Gene3D" id="4.10.910.10">
    <property type="entry name" value="30s ribosomal protein s13, domain 2"/>
    <property type="match status" value="1"/>
</dbReference>
<name>A0A834H112_RHOSS</name>
<dbReference type="OrthoDB" id="525520at2759"/>
<evidence type="ECO:0000256" key="3">
    <source>
        <dbReference type="ARBA" id="ARBA00023274"/>
    </source>
</evidence>
<dbReference type="GO" id="GO:0003723">
    <property type="term" value="F:RNA binding"/>
    <property type="evidence" value="ECO:0007669"/>
    <property type="project" value="InterPro"/>
</dbReference>
<dbReference type="InterPro" id="IPR018269">
    <property type="entry name" value="Ribosomal_uS13_CS"/>
</dbReference>
<dbReference type="AlphaFoldDB" id="A0A834H112"/>
<keyword evidence="3" id="KW-0687">Ribonucleoprotein</keyword>
<dbReference type="Proteomes" id="UP000626092">
    <property type="component" value="Unassembled WGS sequence"/>
</dbReference>
<dbReference type="HAMAP" id="MF_01315">
    <property type="entry name" value="Ribosomal_uS13"/>
    <property type="match status" value="1"/>
</dbReference>
<dbReference type="Gene3D" id="1.10.8.50">
    <property type="match status" value="1"/>
</dbReference>
<evidence type="ECO:0000256" key="2">
    <source>
        <dbReference type="ARBA" id="ARBA00022980"/>
    </source>
</evidence>
<comment type="caution">
    <text evidence="4">The sequence shown here is derived from an EMBL/GenBank/DDBJ whole genome shotgun (WGS) entry which is preliminary data.</text>
</comment>
<dbReference type="SUPFAM" id="SSF46946">
    <property type="entry name" value="S13-like H2TH domain"/>
    <property type="match status" value="1"/>
</dbReference>
<keyword evidence="5" id="KW-1185">Reference proteome</keyword>
<dbReference type="PANTHER" id="PTHR10871">
    <property type="entry name" value="30S RIBOSOMAL PROTEIN S13/40S RIBOSOMAL PROTEIN S18"/>
    <property type="match status" value="1"/>
</dbReference>
<dbReference type="InterPro" id="IPR010979">
    <property type="entry name" value="Ribosomal_uS13-like_H2TH"/>
</dbReference>
<organism evidence="4 5">
    <name type="scientific">Rhododendron simsii</name>
    <name type="common">Sims's rhododendron</name>
    <dbReference type="NCBI Taxonomy" id="118357"/>
    <lineage>
        <taxon>Eukaryota</taxon>
        <taxon>Viridiplantae</taxon>
        <taxon>Streptophyta</taxon>
        <taxon>Embryophyta</taxon>
        <taxon>Tracheophyta</taxon>
        <taxon>Spermatophyta</taxon>
        <taxon>Magnoliopsida</taxon>
        <taxon>eudicotyledons</taxon>
        <taxon>Gunneridae</taxon>
        <taxon>Pentapetalae</taxon>
        <taxon>asterids</taxon>
        <taxon>Ericales</taxon>
        <taxon>Ericaceae</taxon>
        <taxon>Ericoideae</taxon>
        <taxon>Rhodoreae</taxon>
        <taxon>Rhododendron</taxon>
    </lineage>
</organism>
<proteinExistence type="inferred from homology"/>
<comment type="similarity">
    <text evidence="1">Belongs to the universal ribosomal protein uS13 family.</text>
</comment>
<evidence type="ECO:0008006" key="6">
    <source>
        <dbReference type="Google" id="ProtNLM"/>
    </source>
</evidence>
<sequence length="231" mass="25608">MLLFSSPRRCDGASSGDGGFEFGNGSHVGVDGAVLVHHIVVLRLASTFVVSSSRSFDFRPMLKSATSRLSVARGFIINPSLSLTSNTSPTTSFNSLSPIPKHLGFSIRGVRVGGREIPDNKRVEYSLQYIHGIGRTRAHQILCDLKIENKITKDLSQQEINSLRDEVSSYLIDFQLMRSNDLAIKRLKDIQCYRGIRHIQGLPCRGQRTKTNARICRKGMHSALDGKKAPR</sequence>
<reference evidence="4" key="1">
    <citation type="submission" date="2019-11" db="EMBL/GenBank/DDBJ databases">
        <authorList>
            <person name="Liu Y."/>
            <person name="Hou J."/>
            <person name="Li T.-Q."/>
            <person name="Guan C.-H."/>
            <person name="Wu X."/>
            <person name="Wu H.-Z."/>
            <person name="Ling F."/>
            <person name="Zhang R."/>
            <person name="Shi X.-G."/>
            <person name="Ren J.-P."/>
            <person name="Chen E.-F."/>
            <person name="Sun J.-M."/>
        </authorList>
    </citation>
    <scope>NUCLEOTIDE SEQUENCE</scope>
    <source>
        <strain evidence="4">Adult_tree_wgs_1</strain>
        <tissue evidence="4">Leaves</tissue>
    </source>
</reference>
<dbReference type="Pfam" id="PF00416">
    <property type="entry name" value="Ribosomal_S13"/>
    <property type="match status" value="1"/>
</dbReference>
<dbReference type="InterPro" id="IPR027437">
    <property type="entry name" value="Rbsml_uS13_C"/>
</dbReference>